<reference evidence="1" key="1">
    <citation type="submission" date="2020-10" db="EMBL/GenBank/DDBJ databases">
        <authorList>
            <person name="Kikuchi T."/>
        </authorList>
    </citation>
    <scope>NUCLEOTIDE SEQUENCE</scope>
    <source>
        <strain evidence="1">NKZ352</strain>
    </source>
</reference>
<evidence type="ECO:0000313" key="2">
    <source>
        <dbReference type="Proteomes" id="UP000835052"/>
    </source>
</evidence>
<dbReference type="InterPro" id="IPR017943">
    <property type="entry name" value="Bactericidal_perm-incr_a/b_dom"/>
</dbReference>
<dbReference type="Gene3D" id="3.15.10.10">
    <property type="entry name" value="Bactericidal permeability-increasing protein, domain 1"/>
    <property type="match status" value="1"/>
</dbReference>
<dbReference type="AlphaFoldDB" id="A0A8S1HB83"/>
<protein>
    <recommendedName>
        <fullName evidence="3">Lipid-binding serum glycoprotein N-terminal domain-containing protein</fullName>
    </recommendedName>
</protein>
<dbReference type="Proteomes" id="UP000835052">
    <property type="component" value="Unassembled WGS sequence"/>
</dbReference>
<dbReference type="EMBL" id="CAJGYM010000028">
    <property type="protein sequence ID" value="CAD6192587.1"/>
    <property type="molecule type" value="Genomic_DNA"/>
</dbReference>
<dbReference type="GO" id="GO:0008289">
    <property type="term" value="F:lipid binding"/>
    <property type="evidence" value="ECO:0007669"/>
    <property type="project" value="InterPro"/>
</dbReference>
<name>A0A8S1HB83_9PELO</name>
<dbReference type="OrthoDB" id="5877603at2759"/>
<evidence type="ECO:0008006" key="3">
    <source>
        <dbReference type="Google" id="ProtNLM"/>
    </source>
</evidence>
<evidence type="ECO:0000313" key="1">
    <source>
        <dbReference type="EMBL" id="CAD6192587.1"/>
    </source>
</evidence>
<gene>
    <name evidence="1" type="ORF">CAUJ_LOCUS8506</name>
</gene>
<proteinExistence type="predicted"/>
<keyword evidence="2" id="KW-1185">Reference proteome</keyword>
<accession>A0A8S1HB83</accession>
<sequence>MSDPKETYDQSPGNFNHDVQAPMTSLRRALGALAIIFLLSSAVNSSKGADIAVSVSNRAFAHAFKRELKEARDAILRHRPESLNDTYLTLEIVVDNIQIVELHMPHLTYQVTGPKALDVKMAGGSARGIGLYSAVYKTKREGQFEVDLSGFLLTLPLRSSTDGTLSVSDGCSLEIDEVNVVMTPAIPDPITEKLRSRVIKNVEETSCRQARAFVSRLSKRYKETVKFTDITEGSSPPAFGISLFLEDGLHTTSNAEDSSLDENNEHSISETVEVKIDEATIAAELEKLYTAANTNFHWHVLPELDDLTKGCSGQVECLGLLEGQLVSELRQAPSVKFSEGIAHVTLPLTTTLTHGSRNLFAVDTDVELAVDKFFLHSPEDGRVDWSARYSLVEAKVTRVFASRRMHWLAETIDALLVNNKVNIEDILNKYLRGSLPVEVRDVTWRPTVARFSRGAVAFHLLPHFSPPLHLLSWNH</sequence>
<comment type="caution">
    <text evidence="1">The sequence shown here is derived from an EMBL/GenBank/DDBJ whole genome shotgun (WGS) entry which is preliminary data.</text>
</comment>
<dbReference type="SUPFAM" id="SSF55394">
    <property type="entry name" value="Bactericidal permeability-increasing protein, BPI"/>
    <property type="match status" value="1"/>
</dbReference>
<organism evidence="1 2">
    <name type="scientific">Caenorhabditis auriculariae</name>
    <dbReference type="NCBI Taxonomy" id="2777116"/>
    <lineage>
        <taxon>Eukaryota</taxon>
        <taxon>Metazoa</taxon>
        <taxon>Ecdysozoa</taxon>
        <taxon>Nematoda</taxon>
        <taxon>Chromadorea</taxon>
        <taxon>Rhabditida</taxon>
        <taxon>Rhabditina</taxon>
        <taxon>Rhabditomorpha</taxon>
        <taxon>Rhabditoidea</taxon>
        <taxon>Rhabditidae</taxon>
        <taxon>Peloderinae</taxon>
        <taxon>Caenorhabditis</taxon>
    </lineage>
</organism>